<dbReference type="EMBL" id="JAWHQM010000005">
    <property type="protein sequence ID" value="KAK5627083.1"/>
    <property type="molecule type" value="Genomic_DNA"/>
</dbReference>
<proteinExistence type="predicted"/>
<organism evidence="2 3">
    <name type="scientific">Xylaria bambusicola</name>
    <dbReference type="NCBI Taxonomy" id="326684"/>
    <lineage>
        <taxon>Eukaryota</taxon>
        <taxon>Fungi</taxon>
        <taxon>Dikarya</taxon>
        <taxon>Ascomycota</taxon>
        <taxon>Pezizomycotina</taxon>
        <taxon>Sordariomycetes</taxon>
        <taxon>Xylariomycetidae</taxon>
        <taxon>Xylariales</taxon>
        <taxon>Xylariaceae</taxon>
        <taxon>Xylaria</taxon>
    </lineage>
</organism>
<dbReference type="PROSITE" id="PS50908">
    <property type="entry name" value="RWD"/>
    <property type="match status" value="1"/>
</dbReference>
<dbReference type="InterPro" id="IPR006575">
    <property type="entry name" value="RWD_dom"/>
</dbReference>
<gene>
    <name evidence="2" type="ORF">RRF57_002798</name>
</gene>
<dbReference type="CDD" id="cd23820">
    <property type="entry name" value="RWD_RNF14"/>
    <property type="match status" value="1"/>
</dbReference>
<dbReference type="SMART" id="SM00591">
    <property type="entry name" value="RWD"/>
    <property type="match status" value="1"/>
</dbReference>
<evidence type="ECO:0000313" key="2">
    <source>
        <dbReference type="EMBL" id="KAK5627083.1"/>
    </source>
</evidence>
<keyword evidence="3" id="KW-1185">Reference proteome</keyword>
<evidence type="ECO:0000313" key="3">
    <source>
        <dbReference type="Proteomes" id="UP001305414"/>
    </source>
</evidence>
<reference evidence="2 3" key="1">
    <citation type="submission" date="2023-10" db="EMBL/GenBank/DDBJ databases">
        <title>Draft genome sequence of Xylaria bambusicola isolate GMP-LS, the root and basal stem rot pathogen of sugarcane in Indonesia.</title>
        <authorList>
            <person name="Selvaraj P."/>
            <person name="Muralishankar V."/>
            <person name="Muruganantham S."/>
            <person name="Sp S."/>
            <person name="Haryani S."/>
            <person name="Lau K.J.X."/>
            <person name="Naqvi N.I."/>
        </authorList>
    </citation>
    <scope>NUCLEOTIDE SEQUENCE [LARGE SCALE GENOMIC DNA]</scope>
    <source>
        <strain evidence="2">GMP-LS</strain>
    </source>
</reference>
<dbReference type="Gene3D" id="3.10.110.10">
    <property type="entry name" value="Ubiquitin Conjugating Enzyme"/>
    <property type="match status" value="1"/>
</dbReference>
<dbReference type="AlphaFoldDB" id="A0AAN7Z4S6"/>
<comment type="caution">
    <text evidence="2">The sequence shown here is derived from an EMBL/GenBank/DDBJ whole genome shotgun (WGS) entry which is preliminary data.</text>
</comment>
<dbReference type="Pfam" id="PF05773">
    <property type="entry name" value="RWD"/>
    <property type="match status" value="1"/>
</dbReference>
<accession>A0AAN7Z4S6</accession>
<protein>
    <recommendedName>
        <fullName evidence="1">RWD domain-containing protein</fullName>
    </recommendedName>
</protein>
<name>A0AAN7Z4S6_9PEZI</name>
<sequence>MDEDPRDVELSTIAAIYPELELDENDPHKLSIELPVSLPEPVTVLFPAATEVAPPFTSPQQAGLTTSAVLERDSHALSNLPALRVEISLPEGYPQYKPPGVSMSTSPPWLSNSILRKLERDIIDLWEDIGRDQVIFAYLDHIQRSSEDVFGLVDGKGTLKVILDHKIALLDYDINAKRKAFEKETFECGICLGRFEFHLCTEDFEFY</sequence>
<evidence type="ECO:0000259" key="1">
    <source>
        <dbReference type="PROSITE" id="PS50908"/>
    </source>
</evidence>
<feature type="domain" description="RWD" evidence="1">
    <location>
        <begin position="8"/>
        <end position="149"/>
    </location>
</feature>
<dbReference type="SUPFAM" id="SSF54495">
    <property type="entry name" value="UBC-like"/>
    <property type="match status" value="1"/>
</dbReference>
<dbReference type="Proteomes" id="UP001305414">
    <property type="component" value="Unassembled WGS sequence"/>
</dbReference>
<dbReference type="InterPro" id="IPR016135">
    <property type="entry name" value="UBQ-conjugating_enzyme/RWD"/>
</dbReference>